<keyword evidence="5" id="KW-0418">Kinase</keyword>
<dbReference type="Gene3D" id="1.10.510.10">
    <property type="entry name" value="Transferase(Phosphotransferase) domain 1"/>
    <property type="match status" value="1"/>
</dbReference>
<proteinExistence type="predicted"/>
<dbReference type="Pfam" id="PF00069">
    <property type="entry name" value="Pkinase"/>
    <property type="match status" value="1"/>
</dbReference>
<evidence type="ECO:0000259" key="4">
    <source>
        <dbReference type="PROSITE" id="PS50011"/>
    </source>
</evidence>
<protein>
    <submittedName>
        <fullName evidence="5">Kinase-like protein</fullName>
    </submittedName>
</protein>
<keyword evidence="1" id="KW-0547">Nucleotide-binding</keyword>
<comment type="caution">
    <text evidence="5">The sequence shown here is derived from an EMBL/GenBank/DDBJ whole genome shotgun (WGS) entry which is preliminary data.</text>
</comment>
<name>A0A1Y1WNW5_9FUNG</name>
<dbReference type="InterPro" id="IPR011009">
    <property type="entry name" value="Kinase-like_dom_sf"/>
</dbReference>
<dbReference type="InterPro" id="IPR008271">
    <property type="entry name" value="Ser/Thr_kinase_AS"/>
</dbReference>
<feature type="compositionally biased region" description="Low complexity" evidence="3">
    <location>
        <begin position="381"/>
        <end position="402"/>
    </location>
</feature>
<dbReference type="PROSITE" id="PS50011">
    <property type="entry name" value="PROTEIN_KINASE_DOM"/>
    <property type="match status" value="1"/>
</dbReference>
<dbReference type="OrthoDB" id="10252171at2759"/>
<dbReference type="PANTHER" id="PTHR24346:SF51">
    <property type="entry name" value="PAS DOMAIN-CONTAINING SERINE_THREONINE-PROTEIN KINASE"/>
    <property type="match status" value="1"/>
</dbReference>
<reference evidence="5 6" key="2">
    <citation type="submission" date="2016-08" db="EMBL/GenBank/DDBJ databases">
        <title>Pervasive Adenine N6-methylation of Active Genes in Fungi.</title>
        <authorList>
            <consortium name="DOE Joint Genome Institute"/>
            <person name="Mondo S.J."/>
            <person name="Dannebaum R.O."/>
            <person name="Kuo R.C."/>
            <person name="Labutti K."/>
            <person name="Haridas S."/>
            <person name="Kuo A."/>
            <person name="Salamov A."/>
            <person name="Ahrendt S.R."/>
            <person name="Lipzen A."/>
            <person name="Sullivan W."/>
            <person name="Andreopoulos W.B."/>
            <person name="Clum A."/>
            <person name="Lindquist E."/>
            <person name="Daum C."/>
            <person name="Ramamoorthy G.K."/>
            <person name="Gryganskyi A."/>
            <person name="Culley D."/>
            <person name="Magnuson J.K."/>
            <person name="James T.Y."/>
            <person name="O'Malley M.A."/>
            <person name="Stajich J.E."/>
            <person name="Spatafora J.W."/>
            <person name="Visel A."/>
            <person name="Grigoriev I.V."/>
        </authorList>
    </citation>
    <scope>NUCLEOTIDE SEQUENCE [LARGE SCALE GENOMIC DNA]</scope>
    <source>
        <strain evidence="5 6">S4</strain>
    </source>
</reference>
<evidence type="ECO:0000256" key="2">
    <source>
        <dbReference type="ARBA" id="ARBA00022840"/>
    </source>
</evidence>
<gene>
    <name evidence="5" type="ORF">BCR32DRAFT_285387</name>
</gene>
<dbReference type="GO" id="GO:0005634">
    <property type="term" value="C:nucleus"/>
    <property type="evidence" value="ECO:0007669"/>
    <property type="project" value="TreeGrafter"/>
</dbReference>
<evidence type="ECO:0000256" key="3">
    <source>
        <dbReference type="SAM" id="MobiDB-lite"/>
    </source>
</evidence>
<dbReference type="InterPro" id="IPR000719">
    <property type="entry name" value="Prot_kinase_dom"/>
</dbReference>
<reference evidence="5 6" key="1">
    <citation type="submission" date="2016-08" db="EMBL/GenBank/DDBJ databases">
        <title>A Parts List for Fungal Cellulosomes Revealed by Comparative Genomics.</title>
        <authorList>
            <consortium name="DOE Joint Genome Institute"/>
            <person name="Haitjema C.H."/>
            <person name="Gilmore S.P."/>
            <person name="Henske J.K."/>
            <person name="Solomon K.V."/>
            <person name="De Groot R."/>
            <person name="Kuo A."/>
            <person name="Mondo S.J."/>
            <person name="Salamov A.A."/>
            <person name="Labutti K."/>
            <person name="Zhao Z."/>
            <person name="Chiniquy J."/>
            <person name="Barry K."/>
            <person name="Brewer H.M."/>
            <person name="Purvine S.O."/>
            <person name="Wright A.T."/>
            <person name="Boxma B."/>
            <person name="Van Alen T."/>
            <person name="Hackstein J.H."/>
            <person name="Baker S.E."/>
            <person name="Grigoriev I.V."/>
            <person name="O'Malley M.A."/>
        </authorList>
    </citation>
    <scope>NUCLEOTIDE SEQUENCE [LARGE SCALE GENOMIC DNA]</scope>
    <source>
        <strain evidence="5 6">S4</strain>
    </source>
</reference>
<dbReference type="PROSITE" id="PS00108">
    <property type="entry name" value="PROTEIN_KINASE_ST"/>
    <property type="match status" value="1"/>
</dbReference>
<dbReference type="GO" id="GO:0035556">
    <property type="term" value="P:intracellular signal transduction"/>
    <property type="evidence" value="ECO:0007669"/>
    <property type="project" value="TreeGrafter"/>
</dbReference>
<sequence>MSKVSNTNSTYLLSSSNKHINPNWQSFQSIQHTIPLLYNKISKFQKDNSNMLKNTLLNNYMSNSPPKAKMAMPEKKISISDYQILDTIGKGSCGFVKLAKRKSDGKKVIIKYVVKSLVLDGCWTREDGVKIPTEIHILKYITENFPHPYVLRLLNTWEDNYYYYLEFESQNVIDLFECIDNRRFTTEAQVKKIFYRIVQGVQHLHHINIVHRDIKDENILIRTDDDTVEIIDFGSSAYVKEGKKFDKFCGTGGYAAPEVLSGQKYDGPPQDIWSLGILLYTMIYGSNPFRTLDQIITSEVQFPVIVSSGSHDLMCRMLNRDFKKRPNIDEVINHPWFDDLSEEDKQIPKHRQIKIKEENENENEIKKIDKVEIISKEEIENNNNNTNTTNTNATNNNSNNHNSIKKNHIYKNHHIEDEEDETEMDNISVEILTPIENEKEIELIKSEEDENELTSTTLNEELIKKLELHSLSSEECDIKSDSTLVD</sequence>
<feature type="domain" description="Protein kinase" evidence="4">
    <location>
        <begin position="82"/>
        <end position="337"/>
    </location>
</feature>
<evidence type="ECO:0000313" key="6">
    <source>
        <dbReference type="Proteomes" id="UP000193944"/>
    </source>
</evidence>
<evidence type="ECO:0000256" key="1">
    <source>
        <dbReference type="ARBA" id="ARBA00022741"/>
    </source>
</evidence>
<keyword evidence="5" id="KW-0808">Transferase</keyword>
<dbReference type="SMART" id="SM00220">
    <property type="entry name" value="S_TKc"/>
    <property type="match status" value="1"/>
</dbReference>
<dbReference type="SUPFAM" id="SSF56112">
    <property type="entry name" value="Protein kinase-like (PK-like)"/>
    <property type="match status" value="1"/>
</dbReference>
<dbReference type="Gene3D" id="3.30.200.20">
    <property type="entry name" value="Phosphorylase Kinase, domain 1"/>
    <property type="match status" value="1"/>
</dbReference>
<evidence type="ECO:0000313" key="5">
    <source>
        <dbReference type="EMBL" id="ORX75219.1"/>
    </source>
</evidence>
<dbReference type="GO" id="GO:0045719">
    <property type="term" value="P:negative regulation of glycogen biosynthetic process"/>
    <property type="evidence" value="ECO:0007669"/>
    <property type="project" value="TreeGrafter"/>
</dbReference>
<dbReference type="GO" id="GO:0005524">
    <property type="term" value="F:ATP binding"/>
    <property type="evidence" value="ECO:0007669"/>
    <property type="project" value="UniProtKB-KW"/>
</dbReference>
<accession>A0A1Y1WNW5</accession>
<dbReference type="STRING" id="1754192.A0A1Y1WNW5"/>
<dbReference type="AlphaFoldDB" id="A0A1Y1WNW5"/>
<keyword evidence="2" id="KW-0067">ATP-binding</keyword>
<dbReference type="FunFam" id="1.10.510.10:FF:000571">
    <property type="entry name" value="Maternal embryonic leucine zipper kinase"/>
    <property type="match status" value="1"/>
</dbReference>
<dbReference type="GO" id="GO:0004674">
    <property type="term" value="F:protein serine/threonine kinase activity"/>
    <property type="evidence" value="ECO:0007669"/>
    <property type="project" value="TreeGrafter"/>
</dbReference>
<dbReference type="PANTHER" id="PTHR24346">
    <property type="entry name" value="MAP/MICROTUBULE AFFINITY-REGULATING KINASE"/>
    <property type="match status" value="1"/>
</dbReference>
<feature type="region of interest" description="Disordered" evidence="3">
    <location>
        <begin position="381"/>
        <end position="404"/>
    </location>
</feature>
<keyword evidence="6" id="KW-1185">Reference proteome</keyword>
<organism evidence="5 6">
    <name type="scientific">Anaeromyces robustus</name>
    <dbReference type="NCBI Taxonomy" id="1754192"/>
    <lineage>
        <taxon>Eukaryota</taxon>
        <taxon>Fungi</taxon>
        <taxon>Fungi incertae sedis</taxon>
        <taxon>Chytridiomycota</taxon>
        <taxon>Chytridiomycota incertae sedis</taxon>
        <taxon>Neocallimastigomycetes</taxon>
        <taxon>Neocallimastigales</taxon>
        <taxon>Neocallimastigaceae</taxon>
        <taxon>Anaeromyces</taxon>
    </lineage>
</organism>
<dbReference type="Proteomes" id="UP000193944">
    <property type="component" value="Unassembled WGS sequence"/>
</dbReference>
<dbReference type="EMBL" id="MCFG01000370">
    <property type="protein sequence ID" value="ORX75219.1"/>
    <property type="molecule type" value="Genomic_DNA"/>
</dbReference>
<dbReference type="GO" id="GO:0005829">
    <property type="term" value="C:cytosol"/>
    <property type="evidence" value="ECO:0007669"/>
    <property type="project" value="TreeGrafter"/>
</dbReference>